<accession>A0A4P6HQQ4</accession>
<sequence length="887" mass="97811">MPAVGDFKMTPMLEQYLRAKAEHPDALLFYRMGDFYELFFEDAITAARELQITLTTRNPGADSPIPMCGVPHHAAEGYLAELLEKGFSVAVCDQIEDPRQAKGLVKRAVTRVLTPGTAVEDGNLRAKEHNFLAALYYDADERAGGLAWVDCSTGEWSGLHSRDAARLWQWMVKIGPRELLLPEGVTPPRDIPLAGVHVTTVPPRPHFDFTAGRDKVLSAQSVADLAALDCTDKPQLVRAMGALLTYLSATYMRDLGHLGPFKPVNLGRHMLLDEVTERNLEIFRRLDGRKGRGTLWHVLDRTQTPMGGRLLETMLRQPWLDLGPIHETQEAVALFVEDESLRRLVREDLAGVYDLERLITRIFLGRAVPRDFTALRQSLAALPGLRQRLSGAASAKAVSALLSGWDDLDDLFELLSRALVDAPPVLVTEGGLFRAGYHPELDELLDLAEHGEQKLQELLAREQEDGNLPKLKLGFNRVFGYYFELSKAAGYAPAHFERRQTLANCERYVTPALKELEDKLLASGEKRKTLEYSLFRELRDHVAGLRERVMETAAQVARLDVWQGLAEAAVAGDWTRPELHAGQAITIRGGRHPVVEAVTGVGNYIPNDVSLDESTRMLLITGPNMAGKSTVLRQTALIAILAQIGSFVPAARASVGLVDRVFCRVGASDNLAQGQSTFMVEMMETARILRQAGKKSLVILDEIGRGTATFDGLALAWAVVEELCGRDDGHGVRTLFATHYHELTALEGRIPGLKNANIAVKEWKGDIIFLRRLLPGPADRSYGVEVAKLAGVPRNVVKRAREILGELESCRDPAQAARGNRERGQPSLPGLFAVQPSQAAADEAEARPDLSALLLDELSRLELDRMTPLEALTLLCDWKGRFGGNAR</sequence>
<feature type="domain" description="DNA mismatch repair proteins mutS family" evidence="11">
    <location>
        <begin position="696"/>
        <end position="712"/>
    </location>
</feature>
<dbReference type="SUPFAM" id="SSF52540">
    <property type="entry name" value="P-loop containing nucleoside triphosphate hydrolases"/>
    <property type="match status" value="1"/>
</dbReference>
<organism evidence="12 13">
    <name type="scientific">Solidesulfovibrio carbinolicus</name>
    <dbReference type="NCBI Taxonomy" id="296842"/>
    <lineage>
        <taxon>Bacteria</taxon>
        <taxon>Pseudomonadati</taxon>
        <taxon>Thermodesulfobacteriota</taxon>
        <taxon>Desulfovibrionia</taxon>
        <taxon>Desulfovibrionales</taxon>
        <taxon>Desulfovibrionaceae</taxon>
        <taxon>Solidesulfovibrio</taxon>
    </lineage>
</organism>
<dbReference type="SUPFAM" id="SSF53150">
    <property type="entry name" value="DNA repair protein MutS, domain II"/>
    <property type="match status" value="1"/>
</dbReference>
<gene>
    <name evidence="9" type="primary">mutS</name>
    <name evidence="12" type="ORF">C3Y92_10205</name>
</gene>
<dbReference type="GO" id="GO:0030983">
    <property type="term" value="F:mismatched DNA binding"/>
    <property type="evidence" value="ECO:0007669"/>
    <property type="project" value="InterPro"/>
</dbReference>
<evidence type="ECO:0000256" key="10">
    <source>
        <dbReference type="RuleBase" id="RU003756"/>
    </source>
</evidence>
<evidence type="ECO:0000256" key="8">
    <source>
        <dbReference type="ARBA" id="ARBA00024647"/>
    </source>
</evidence>
<keyword evidence="4 9" id="KW-0227">DNA damage</keyword>
<dbReference type="Pfam" id="PF05192">
    <property type="entry name" value="MutS_III"/>
    <property type="match status" value="1"/>
</dbReference>
<dbReference type="NCBIfam" id="TIGR01070">
    <property type="entry name" value="mutS1"/>
    <property type="match status" value="1"/>
</dbReference>
<reference evidence="12 13" key="1">
    <citation type="submission" date="2018-02" db="EMBL/GenBank/DDBJ databases">
        <title>Genome sequence of Desulfovibrio carbinolicus DSM 3852.</title>
        <authorList>
            <person name="Wilbanks E."/>
            <person name="Skennerton C.T."/>
            <person name="Orphan V.J."/>
        </authorList>
    </citation>
    <scope>NUCLEOTIDE SEQUENCE [LARGE SCALE GENOMIC DNA]</scope>
    <source>
        <strain evidence="12 13">DSM 3852</strain>
    </source>
</reference>
<dbReference type="PANTHER" id="PTHR11361">
    <property type="entry name" value="DNA MISMATCH REPAIR PROTEIN MUTS FAMILY MEMBER"/>
    <property type="match status" value="1"/>
</dbReference>
<dbReference type="InterPro" id="IPR045076">
    <property type="entry name" value="MutS"/>
</dbReference>
<dbReference type="InterPro" id="IPR007860">
    <property type="entry name" value="DNA_mmatch_repair_MutS_con_dom"/>
</dbReference>
<dbReference type="Pfam" id="PF00488">
    <property type="entry name" value="MutS_V"/>
    <property type="match status" value="1"/>
</dbReference>
<evidence type="ECO:0000259" key="11">
    <source>
        <dbReference type="PROSITE" id="PS00486"/>
    </source>
</evidence>
<keyword evidence="13" id="KW-1185">Reference proteome</keyword>
<dbReference type="InterPro" id="IPR007695">
    <property type="entry name" value="DNA_mismatch_repair_MutS-lik_N"/>
</dbReference>
<dbReference type="Gene3D" id="3.40.1170.10">
    <property type="entry name" value="DNA repair protein MutS, domain I"/>
    <property type="match status" value="1"/>
</dbReference>
<dbReference type="InterPro" id="IPR007861">
    <property type="entry name" value="DNA_mismatch_repair_MutS_clamp"/>
</dbReference>
<dbReference type="InterPro" id="IPR005748">
    <property type="entry name" value="DNA_mismatch_repair_MutS"/>
</dbReference>
<dbReference type="PIRSF" id="PIRSF037677">
    <property type="entry name" value="DNA_mis_repair_Msh6"/>
    <property type="match status" value="1"/>
</dbReference>
<dbReference type="InterPro" id="IPR036678">
    <property type="entry name" value="MutS_con_dom_sf"/>
</dbReference>
<dbReference type="CDD" id="cd03284">
    <property type="entry name" value="ABC_MutS1"/>
    <property type="match status" value="1"/>
</dbReference>
<dbReference type="AlphaFoldDB" id="A0A4P6HQQ4"/>
<dbReference type="InterPro" id="IPR036187">
    <property type="entry name" value="DNA_mismatch_repair_MutS_sf"/>
</dbReference>
<dbReference type="InterPro" id="IPR000432">
    <property type="entry name" value="DNA_mismatch_repair_MutS_C"/>
</dbReference>
<dbReference type="InterPro" id="IPR016151">
    <property type="entry name" value="DNA_mismatch_repair_MutS_N"/>
</dbReference>
<dbReference type="PANTHER" id="PTHR11361:SF34">
    <property type="entry name" value="DNA MISMATCH REPAIR PROTEIN MSH1, MITOCHONDRIAL"/>
    <property type="match status" value="1"/>
</dbReference>
<dbReference type="InterPro" id="IPR017261">
    <property type="entry name" value="DNA_mismatch_repair_MutS/MSH"/>
</dbReference>
<dbReference type="Gene3D" id="3.30.420.110">
    <property type="entry name" value="MutS, connector domain"/>
    <property type="match status" value="1"/>
</dbReference>
<dbReference type="Gene3D" id="3.40.50.300">
    <property type="entry name" value="P-loop containing nucleotide triphosphate hydrolases"/>
    <property type="match status" value="1"/>
</dbReference>
<evidence type="ECO:0000256" key="4">
    <source>
        <dbReference type="ARBA" id="ARBA00022763"/>
    </source>
</evidence>
<evidence type="ECO:0000256" key="7">
    <source>
        <dbReference type="ARBA" id="ARBA00023204"/>
    </source>
</evidence>
<dbReference type="HAMAP" id="MF_00096">
    <property type="entry name" value="MutS"/>
    <property type="match status" value="1"/>
</dbReference>
<evidence type="ECO:0000256" key="2">
    <source>
        <dbReference type="ARBA" id="ARBA00021982"/>
    </source>
</evidence>
<keyword evidence="7 9" id="KW-0234">DNA repair</keyword>
<dbReference type="InterPro" id="IPR027417">
    <property type="entry name" value="P-loop_NTPase"/>
</dbReference>
<evidence type="ECO:0000256" key="9">
    <source>
        <dbReference type="HAMAP-Rule" id="MF_00096"/>
    </source>
</evidence>
<evidence type="ECO:0000256" key="5">
    <source>
        <dbReference type="ARBA" id="ARBA00022840"/>
    </source>
</evidence>
<evidence type="ECO:0000256" key="6">
    <source>
        <dbReference type="ARBA" id="ARBA00023125"/>
    </source>
</evidence>
<dbReference type="Pfam" id="PF05188">
    <property type="entry name" value="MutS_II"/>
    <property type="match status" value="1"/>
</dbReference>
<dbReference type="GO" id="GO:0006298">
    <property type="term" value="P:mismatch repair"/>
    <property type="evidence" value="ECO:0007669"/>
    <property type="project" value="UniProtKB-UniRule"/>
</dbReference>
<dbReference type="SMART" id="SM00534">
    <property type="entry name" value="MUTSac"/>
    <property type="match status" value="1"/>
</dbReference>
<dbReference type="InterPro" id="IPR007696">
    <property type="entry name" value="DNA_mismatch_repair_MutS_core"/>
</dbReference>
<dbReference type="Gene3D" id="1.10.1420.10">
    <property type="match status" value="2"/>
</dbReference>
<evidence type="ECO:0000313" key="13">
    <source>
        <dbReference type="Proteomes" id="UP000293296"/>
    </source>
</evidence>
<dbReference type="Pfam" id="PF01624">
    <property type="entry name" value="MutS_I"/>
    <property type="match status" value="1"/>
</dbReference>
<dbReference type="FunFam" id="3.40.50.300:FF:000870">
    <property type="entry name" value="MutS protein homolog 4"/>
    <property type="match status" value="1"/>
</dbReference>
<comment type="function">
    <text evidence="8 9">This protein is involved in the repair of mismatches in DNA. It is possible that it carries out the mismatch recognition step. This protein has a weak ATPase activity.</text>
</comment>
<dbReference type="SUPFAM" id="SSF48334">
    <property type="entry name" value="DNA repair protein MutS, domain III"/>
    <property type="match status" value="1"/>
</dbReference>
<comment type="similarity">
    <text evidence="1 9 10">Belongs to the DNA mismatch repair MutS family.</text>
</comment>
<dbReference type="Proteomes" id="UP000293296">
    <property type="component" value="Chromosome"/>
</dbReference>
<name>A0A4P6HQQ4_9BACT</name>
<evidence type="ECO:0000313" key="12">
    <source>
        <dbReference type="EMBL" id="QAZ67578.1"/>
    </source>
</evidence>
<dbReference type="OrthoDB" id="9802448at2"/>
<dbReference type="FunFam" id="3.40.1170.10:FF:000001">
    <property type="entry name" value="DNA mismatch repair protein MutS"/>
    <property type="match status" value="1"/>
</dbReference>
<dbReference type="GO" id="GO:0140664">
    <property type="term" value="F:ATP-dependent DNA damage sensor activity"/>
    <property type="evidence" value="ECO:0007669"/>
    <property type="project" value="InterPro"/>
</dbReference>
<dbReference type="PROSITE" id="PS00486">
    <property type="entry name" value="DNA_MISMATCH_REPAIR_2"/>
    <property type="match status" value="1"/>
</dbReference>
<dbReference type="SUPFAM" id="SSF55271">
    <property type="entry name" value="DNA repair protein MutS, domain I"/>
    <property type="match status" value="1"/>
</dbReference>
<keyword evidence="6 9" id="KW-0238">DNA-binding</keyword>
<protein>
    <recommendedName>
        <fullName evidence="2 9">DNA mismatch repair protein MutS</fullName>
    </recommendedName>
</protein>
<dbReference type="SMART" id="SM00533">
    <property type="entry name" value="MUTSd"/>
    <property type="match status" value="1"/>
</dbReference>
<evidence type="ECO:0000256" key="3">
    <source>
        <dbReference type="ARBA" id="ARBA00022741"/>
    </source>
</evidence>
<feature type="binding site" evidence="9">
    <location>
        <begin position="622"/>
        <end position="629"/>
    </location>
    <ligand>
        <name>ATP</name>
        <dbReference type="ChEBI" id="CHEBI:30616"/>
    </ligand>
</feature>
<dbReference type="Pfam" id="PF05190">
    <property type="entry name" value="MutS_IV"/>
    <property type="match status" value="1"/>
</dbReference>
<dbReference type="KEGG" id="dcb:C3Y92_10205"/>
<evidence type="ECO:0000256" key="1">
    <source>
        <dbReference type="ARBA" id="ARBA00006271"/>
    </source>
</evidence>
<dbReference type="EMBL" id="CP026538">
    <property type="protein sequence ID" value="QAZ67578.1"/>
    <property type="molecule type" value="Genomic_DNA"/>
</dbReference>
<dbReference type="NCBIfam" id="NF003810">
    <property type="entry name" value="PRK05399.1"/>
    <property type="match status" value="1"/>
</dbReference>
<keyword evidence="5 9" id="KW-0067">ATP-binding</keyword>
<dbReference type="GO" id="GO:0005524">
    <property type="term" value="F:ATP binding"/>
    <property type="evidence" value="ECO:0007669"/>
    <property type="project" value="UniProtKB-UniRule"/>
</dbReference>
<dbReference type="GO" id="GO:0003684">
    <property type="term" value="F:damaged DNA binding"/>
    <property type="evidence" value="ECO:0007669"/>
    <property type="project" value="UniProtKB-UniRule"/>
</dbReference>
<proteinExistence type="inferred from homology"/>
<keyword evidence="3 9" id="KW-0547">Nucleotide-binding</keyword>